<keyword evidence="2" id="KW-0732">Signal</keyword>
<dbReference type="Pfam" id="PF18033">
    <property type="entry name" value="SpuA_C"/>
    <property type="match status" value="1"/>
</dbReference>
<evidence type="ECO:0000256" key="8">
    <source>
        <dbReference type="ARBA" id="ARBA00029618"/>
    </source>
</evidence>
<dbReference type="InterPro" id="IPR013784">
    <property type="entry name" value="Carb-bd-like_fold"/>
</dbReference>
<evidence type="ECO:0000256" key="3">
    <source>
        <dbReference type="ARBA" id="ARBA00022801"/>
    </source>
</evidence>
<evidence type="ECO:0000256" key="4">
    <source>
        <dbReference type="ARBA" id="ARBA00022837"/>
    </source>
</evidence>
<dbReference type="Gene3D" id="2.60.40.1220">
    <property type="match status" value="1"/>
</dbReference>
<evidence type="ECO:0000256" key="7">
    <source>
        <dbReference type="ARBA" id="ARBA00024062"/>
    </source>
</evidence>
<dbReference type="CDD" id="cd11341">
    <property type="entry name" value="AmyAc_Pullulanase_LD-like"/>
    <property type="match status" value="1"/>
</dbReference>
<dbReference type="STRING" id="1601833.SAMN05518684_1322"/>
<keyword evidence="4" id="KW-0106">Calcium</keyword>
<dbReference type="Gene3D" id="2.60.40.1180">
    <property type="entry name" value="Golgi alpha-mannosidase II"/>
    <property type="match status" value="2"/>
</dbReference>
<dbReference type="CDD" id="cd02860">
    <property type="entry name" value="E_set_Pullulanase"/>
    <property type="match status" value="1"/>
</dbReference>
<dbReference type="SUPFAM" id="SSF81296">
    <property type="entry name" value="E set domains"/>
    <property type="match status" value="1"/>
</dbReference>
<dbReference type="InterPro" id="IPR040806">
    <property type="entry name" value="SpuA_C"/>
</dbReference>
<keyword evidence="13" id="KW-1185">Reference proteome</keyword>
<dbReference type="CDD" id="cd10315">
    <property type="entry name" value="CBM41_pullulanase"/>
    <property type="match status" value="3"/>
</dbReference>
<dbReference type="InterPro" id="IPR005323">
    <property type="entry name" value="CBM41_pullulanase"/>
</dbReference>
<dbReference type="Proteomes" id="UP000198571">
    <property type="component" value="Unassembled WGS sequence"/>
</dbReference>
<dbReference type="NCBIfam" id="TIGR02102">
    <property type="entry name" value="pullulan_Gpos"/>
    <property type="match status" value="1"/>
</dbReference>
<dbReference type="Pfam" id="PF03714">
    <property type="entry name" value="PUD"/>
    <property type="match status" value="3"/>
</dbReference>
<protein>
    <recommendedName>
        <fullName evidence="7">pullulanase</fullName>
        <ecNumber evidence="7">3.2.1.41</ecNumber>
    </recommendedName>
    <alternativeName>
        <fullName evidence="8">Alpha-dextrin endo-1,6-alpha-glucosidase</fullName>
    </alternativeName>
    <alternativeName>
        <fullName evidence="9">Pullulan 6-glucanohydrolase</fullName>
    </alternativeName>
</protein>
<dbReference type="RefSeq" id="WP_093056261.1">
    <property type="nucleotide sequence ID" value="NZ_FOGT01000032.1"/>
</dbReference>
<evidence type="ECO:0000259" key="11">
    <source>
        <dbReference type="SMART" id="SM00642"/>
    </source>
</evidence>
<dbReference type="InterPro" id="IPR054470">
    <property type="entry name" value="FIMAH_dom"/>
</dbReference>
<dbReference type="SMART" id="SM00642">
    <property type="entry name" value="Aamy"/>
    <property type="match status" value="1"/>
</dbReference>
<evidence type="ECO:0000313" key="13">
    <source>
        <dbReference type="Proteomes" id="UP000198571"/>
    </source>
</evidence>
<gene>
    <name evidence="12" type="ORF">SAMN05518684_1322</name>
</gene>
<keyword evidence="3" id="KW-0378">Hydrolase</keyword>
<dbReference type="EC" id="3.2.1.41" evidence="7"/>
<sequence length="1968" mass="222314">MKKRTTKRYSAVFMIFVMLLSLIPSFLTVSVQPVGAEEGSDEEAQAQESSNDNRTIRLTYEREDETYDDWDVWVWNTGVQDDNIDFTEFEDGLATAYIEVSPTTKQIGFIVRTNDWEDREPGGREVDRSIKVNQQDPLTKVHVTQGEEEFLTVPEVSGPEVDSGNATFYYRDRDLYLTDDMDTIEKVELKILDETYEMTYEESNERFTYHYENLPEGEHPYSFLVTKDGETTEVSDPYKEDSTVRNLEAAISLSGTVEPEAIDYNDNAVLSLDITNEFDTGIRSLYADTSALGGSEQLEIDPELEEVTVAVTHDTPAGVKEIPLTAVDEYGNRHHGSAEMEVKTRQFVGEEADFDWDEAMIYFMLTDRFFDGNEGNNDPYGMNYDSYDEYPRGTYQGGDFKGITERLDYLDDLGINTIWISPIVDNIQHDVRFNADDSHPSNHPYFGYHGYWASDFTELNPHFGTMEEFHEMIDEAHDRGMKIMVDVVLNHTGYGLKEIDGEIPEDERPAGYPSDEEREFFSDMLRQGANVGGDEVTGELAGLPDFITEDPEVREQIIEWQTDWIEKSRTENGNTIDYFRVDTVKHVEDTTWMTFKNELTRAMPEFKMIGESWGAGQSDDHGYLNSGMMDSLLDFEFKNTARQFANGNLERANSQLEVRNGQLDNTATLGQFLGSHDEAGFLELVDGDVGKLLVASALQVTAKGQPVIYYGEELGLSGADNYPFYDNRYDMPWDEIDAGTYEGLDIYDHYQKLLSFRNDYSDIFARGDRSHVSGSDDDEFLLFNRSFDGESVYVGLNVAENPQEVTLQVSGEDVTVTDAYSGETYEATAEQEVTFTVPARADGGTLLLTAAGGEILGSESDEGPGEEPGDIPDNHLRVHYENEANDFSNLGLWVWEDVATPSEEVGSWPNGAMSLADGQMTDYGVYVDVELQEDAQRVGMLVNNSNGDNLTGDHMVNLLSEDMNEIWLSEEGDLFLYEPVDLPENTVRVHYEREDQAYDPWGLWTWGDVLEPTDGWPDGAHQFSNGQVGKHGAYLDLELQEDAGQINFLLVNKETEEQSGDMSFSDLNNHNHIFLREGDNTVYTNPYYVFEEGLEHGDVLSDELIELRFSSTADFSEEDLMEGLTITDRDGNDVSFDSVTKNDDGKTVKVHGTFDLEAAPFQVTFMDKTVTAAIGWRLKDEMFAYDGDLGAELHDDGSATLKLWSPSADNVSIVLYDRDDQYDVVTDDVDMTRGDRGVWEVTLDESNTGVSDLNGYYYHYEIERDGESVLALDPYAQSMATWDSFNGDVPIGKAAIVDASSIGPELDFAEIDGFEKREDAIIYEIHVRDFTSDPSIDDELEAQFGTFASFAERLDYIEDLGVTHIQLLPVMSYFFADEYNNDERLLEYSSTQNNYNWGYDPHSYFSLTGMYSEDPDDAEKRIEEFKNLIAEIHDRGMGVVLDVVYNHTARVEIFEDLEPNYYHFMDADGTPRTSFGGGRLGTTHEMARRILTDSIMYWVEEFKVDGFRFDMMGDHDAESIQMAYDKAKEVNPNIVMIGEGWRTFVGDEHGGDVMPADQDWMQHTESVGSFSDDFRNELKSGFGSEGQPRFITGGARDIQQIYDNVTANPHNFTATNPGDVVPYIAAHDNLTLHDVIAQSIKKDPEYHQEEIHERIRLGNLMVLTAQGTSFIHAGQEFGRTKQFRAETDEAPYKSTYMEDEDGNPFKYPYFIHDSYDSTDAINMIEWDKATDAEQYPINNLTREYTTGLIELRRSTDAFRLGTMDEIDENVSFIDAPEIGDRDLIIGYHAVSTDDSGEYFVFVNADSNERTLTLEEYDLTEGIVIVDSDEAGTVEVSDPSGFELTADEITLDSLTAVVVKKGGEDAPEDPDQPEEPQTAEEMLEQLENMVNEYVEAGDVRGPLVNQLGNTLRQAQHHESAGRYEQAAKFMDNFLKHLNRGPNERHVEDGAKSSLAEHAEKTKAQLEETE</sequence>
<dbReference type="Gene3D" id="2.60.40.1110">
    <property type="match status" value="3"/>
</dbReference>
<evidence type="ECO:0000256" key="9">
    <source>
        <dbReference type="ARBA" id="ARBA00031076"/>
    </source>
</evidence>
<dbReference type="SUPFAM" id="SSF49452">
    <property type="entry name" value="Starch-binding domain-like"/>
    <property type="match status" value="3"/>
</dbReference>
<dbReference type="InterPro" id="IPR006047">
    <property type="entry name" value="GH13_cat_dom"/>
</dbReference>
<feature type="region of interest" description="Disordered" evidence="10">
    <location>
        <begin position="1938"/>
        <end position="1968"/>
    </location>
</feature>
<evidence type="ECO:0000256" key="6">
    <source>
        <dbReference type="ARBA" id="ARBA00023965"/>
    </source>
</evidence>
<evidence type="ECO:0000256" key="5">
    <source>
        <dbReference type="ARBA" id="ARBA00023295"/>
    </source>
</evidence>
<dbReference type="GO" id="GO:0005975">
    <property type="term" value="P:carbohydrate metabolic process"/>
    <property type="evidence" value="ECO:0007669"/>
    <property type="project" value="InterPro"/>
</dbReference>
<accession>A0A1H9XAQ7</accession>
<evidence type="ECO:0000256" key="2">
    <source>
        <dbReference type="ARBA" id="ARBA00022729"/>
    </source>
</evidence>
<dbReference type="EMBL" id="FOGT01000032">
    <property type="protein sequence ID" value="SES43139.1"/>
    <property type="molecule type" value="Genomic_DNA"/>
</dbReference>
<comment type="similarity">
    <text evidence="1">Belongs to the glycosyl hydrolase 13 family.</text>
</comment>
<name>A0A1H9XAQ7_9BACI</name>
<dbReference type="PANTHER" id="PTHR43002">
    <property type="entry name" value="GLYCOGEN DEBRANCHING ENZYME"/>
    <property type="match status" value="1"/>
</dbReference>
<reference evidence="13" key="1">
    <citation type="submission" date="2016-10" db="EMBL/GenBank/DDBJ databases">
        <authorList>
            <person name="Varghese N."/>
            <person name="Submissions S."/>
        </authorList>
    </citation>
    <scope>NUCLEOTIDE SEQUENCE [LARGE SCALE GENOMIC DNA]</scope>
    <source>
        <strain evidence="13">S9</strain>
    </source>
</reference>
<feature type="compositionally biased region" description="Basic and acidic residues" evidence="10">
    <location>
        <begin position="1940"/>
        <end position="1968"/>
    </location>
</feature>
<dbReference type="SUPFAM" id="SSF51445">
    <property type="entry name" value="(Trans)glycosidases"/>
    <property type="match status" value="2"/>
</dbReference>
<dbReference type="Pfam" id="PF22888">
    <property type="entry name" value="FIMAH"/>
    <property type="match status" value="1"/>
</dbReference>
<evidence type="ECO:0000313" key="12">
    <source>
        <dbReference type="EMBL" id="SES43139.1"/>
    </source>
</evidence>
<dbReference type="InterPro" id="IPR004193">
    <property type="entry name" value="Glyco_hydro_13_N"/>
</dbReference>
<feature type="domain" description="Glycosyl hydrolase family 13 catalytic" evidence="11">
    <location>
        <begin position="363"/>
        <end position="757"/>
    </location>
</feature>
<evidence type="ECO:0000256" key="10">
    <source>
        <dbReference type="SAM" id="MobiDB-lite"/>
    </source>
</evidence>
<dbReference type="InterPro" id="IPR014755">
    <property type="entry name" value="Cu-Rt/internalin_Ig-like"/>
</dbReference>
<dbReference type="InterPro" id="IPR017853">
    <property type="entry name" value="GH"/>
</dbReference>
<dbReference type="Pfam" id="PF02922">
    <property type="entry name" value="CBM_48"/>
    <property type="match status" value="1"/>
</dbReference>
<dbReference type="Pfam" id="PF00128">
    <property type="entry name" value="Alpha-amylase"/>
    <property type="match status" value="3"/>
</dbReference>
<dbReference type="InterPro" id="IPR014756">
    <property type="entry name" value="Ig_E-set"/>
</dbReference>
<dbReference type="Gene3D" id="2.60.40.10">
    <property type="entry name" value="Immunoglobulins"/>
    <property type="match status" value="1"/>
</dbReference>
<dbReference type="GO" id="GO:0030246">
    <property type="term" value="F:carbohydrate binding"/>
    <property type="evidence" value="ECO:0007669"/>
    <property type="project" value="InterPro"/>
</dbReference>
<organism evidence="12 13">
    <name type="scientific">Salipaludibacillus aurantiacus</name>
    <dbReference type="NCBI Taxonomy" id="1601833"/>
    <lineage>
        <taxon>Bacteria</taxon>
        <taxon>Bacillati</taxon>
        <taxon>Bacillota</taxon>
        <taxon>Bacilli</taxon>
        <taxon>Bacillales</taxon>
        <taxon>Bacillaceae</taxon>
    </lineage>
</organism>
<keyword evidence="5" id="KW-0326">Glycosidase</keyword>
<dbReference type="GO" id="GO:0051060">
    <property type="term" value="F:pullulanase activity"/>
    <property type="evidence" value="ECO:0007669"/>
    <property type="project" value="UniProtKB-EC"/>
</dbReference>
<evidence type="ECO:0000256" key="1">
    <source>
        <dbReference type="ARBA" id="ARBA00008061"/>
    </source>
</evidence>
<dbReference type="SUPFAM" id="SSF51011">
    <property type="entry name" value="Glycosyl hydrolase domain"/>
    <property type="match status" value="1"/>
</dbReference>
<proteinExistence type="inferred from homology"/>
<comment type="catalytic activity">
    <reaction evidence="6">
        <text>Hydrolysis of (1-&gt;6)-alpha-D-glucosidic linkages in pullulan, amylopectin and glycogen, and in the alpha- and beta-limit dextrins of amylopectin and glycogen.</text>
        <dbReference type="EC" id="3.2.1.41"/>
    </reaction>
</comment>
<dbReference type="InterPro" id="IPR013780">
    <property type="entry name" value="Glyco_hydro_b"/>
</dbReference>
<dbReference type="OrthoDB" id="9761875at2"/>
<dbReference type="InterPro" id="IPR013783">
    <property type="entry name" value="Ig-like_fold"/>
</dbReference>
<dbReference type="InterPro" id="IPR011838">
    <property type="entry name" value="Pullulan_Gpos"/>
</dbReference>
<dbReference type="Gene3D" id="3.20.20.80">
    <property type="entry name" value="Glycosidases"/>
    <property type="match status" value="2"/>
</dbReference>